<name>A0AAV6T673_SOLSE</name>
<sequence length="91" mass="10166">MHEEVVGDGAKEPETGVTGFGVAVPVKRIGRLSAAVEQLFTVLSETLAECEEDVDGQRRRPLLDKLQKPELQRKRLCVLSDDKDNRTFPFV</sequence>
<dbReference type="EMBL" id="JAGKHQ010000001">
    <property type="protein sequence ID" value="KAG7524810.1"/>
    <property type="molecule type" value="Genomic_DNA"/>
</dbReference>
<organism evidence="1 2">
    <name type="scientific">Solea senegalensis</name>
    <name type="common">Senegalese sole</name>
    <dbReference type="NCBI Taxonomy" id="28829"/>
    <lineage>
        <taxon>Eukaryota</taxon>
        <taxon>Metazoa</taxon>
        <taxon>Chordata</taxon>
        <taxon>Craniata</taxon>
        <taxon>Vertebrata</taxon>
        <taxon>Euteleostomi</taxon>
        <taxon>Actinopterygii</taxon>
        <taxon>Neopterygii</taxon>
        <taxon>Teleostei</taxon>
        <taxon>Neoteleostei</taxon>
        <taxon>Acanthomorphata</taxon>
        <taxon>Carangaria</taxon>
        <taxon>Pleuronectiformes</taxon>
        <taxon>Pleuronectoidei</taxon>
        <taxon>Soleidae</taxon>
        <taxon>Solea</taxon>
    </lineage>
</organism>
<accession>A0AAV6T673</accession>
<evidence type="ECO:0000313" key="1">
    <source>
        <dbReference type="EMBL" id="KAG7524810.1"/>
    </source>
</evidence>
<keyword evidence="2" id="KW-1185">Reference proteome</keyword>
<evidence type="ECO:0000313" key="2">
    <source>
        <dbReference type="Proteomes" id="UP000693946"/>
    </source>
</evidence>
<comment type="caution">
    <text evidence="1">The sequence shown here is derived from an EMBL/GenBank/DDBJ whole genome shotgun (WGS) entry which is preliminary data.</text>
</comment>
<dbReference type="Proteomes" id="UP000693946">
    <property type="component" value="Linkage Group LG1"/>
</dbReference>
<proteinExistence type="predicted"/>
<protein>
    <submittedName>
        <fullName evidence="1">Uncharacterized protein</fullName>
    </submittedName>
</protein>
<reference evidence="1 2" key="1">
    <citation type="journal article" date="2021" name="Sci. Rep.">
        <title>Chromosome anchoring in Senegalese sole (Solea senegalensis) reveals sex-associated markers and genome rearrangements in flatfish.</title>
        <authorList>
            <person name="Guerrero-Cozar I."/>
            <person name="Gomez-Garrido J."/>
            <person name="Berbel C."/>
            <person name="Martinez-Blanch J.F."/>
            <person name="Alioto T."/>
            <person name="Claros M.G."/>
            <person name="Gagnaire P.A."/>
            <person name="Manchado M."/>
        </authorList>
    </citation>
    <scope>NUCLEOTIDE SEQUENCE [LARGE SCALE GENOMIC DNA]</scope>
    <source>
        <strain evidence="1">Sse05_10M</strain>
    </source>
</reference>
<dbReference type="AlphaFoldDB" id="A0AAV6T673"/>
<gene>
    <name evidence="1" type="ORF">JOB18_017319</name>
</gene>